<feature type="site" description="Transition state stabilizer" evidence="7">
    <location>
        <position position="22"/>
    </location>
</feature>
<reference evidence="8 9" key="1">
    <citation type="submission" date="2021-05" db="EMBL/GenBank/DDBJ databases">
        <title>The draft genome of Geobacter luticola JCM 17780.</title>
        <authorList>
            <person name="Xu Z."/>
            <person name="Masuda Y."/>
            <person name="Itoh H."/>
            <person name="Senoo K."/>
        </authorList>
    </citation>
    <scope>NUCLEOTIDE SEQUENCE [LARGE SCALE GENOMIC DNA]</scope>
    <source>
        <strain evidence="8 9">JCM 17780</strain>
    </source>
</reference>
<dbReference type="InterPro" id="IPR029044">
    <property type="entry name" value="Nucleotide-diphossugar_trans"/>
</dbReference>
<evidence type="ECO:0000256" key="2">
    <source>
        <dbReference type="ARBA" id="ARBA00004787"/>
    </source>
</evidence>
<gene>
    <name evidence="7 8" type="primary">ispD</name>
    <name evidence="8" type="ORF">KI810_03670</name>
</gene>
<dbReference type="Proteomes" id="UP000756860">
    <property type="component" value="Unassembled WGS sequence"/>
</dbReference>
<organism evidence="8 9">
    <name type="scientific">Geomobilimonas luticola</name>
    <dbReference type="NCBI Taxonomy" id="1114878"/>
    <lineage>
        <taxon>Bacteria</taxon>
        <taxon>Pseudomonadati</taxon>
        <taxon>Thermodesulfobacteriota</taxon>
        <taxon>Desulfuromonadia</taxon>
        <taxon>Geobacterales</taxon>
        <taxon>Geobacteraceae</taxon>
        <taxon>Geomobilimonas</taxon>
    </lineage>
</organism>
<dbReference type="InterPro" id="IPR034683">
    <property type="entry name" value="IspD/TarI"/>
</dbReference>
<evidence type="ECO:0000256" key="5">
    <source>
        <dbReference type="ARBA" id="ARBA00022695"/>
    </source>
</evidence>
<name>A0ABS5S9T8_9BACT</name>
<dbReference type="HAMAP" id="MF_00108">
    <property type="entry name" value="IspD"/>
    <property type="match status" value="1"/>
</dbReference>
<evidence type="ECO:0000256" key="7">
    <source>
        <dbReference type="HAMAP-Rule" id="MF_00108"/>
    </source>
</evidence>
<dbReference type="Pfam" id="PF01128">
    <property type="entry name" value="IspD"/>
    <property type="match status" value="1"/>
</dbReference>
<evidence type="ECO:0000256" key="4">
    <source>
        <dbReference type="ARBA" id="ARBA00022679"/>
    </source>
</evidence>
<keyword evidence="5 7" id="KW-0548">Nucleotidyltransferase</keyword>
<evidence type="ECO:0000256" key="1">
    <source>
        <dbReference type="ARBA" id="ARBA00001282"/>
    </source>
</evidence>
<comment type="catalytic activity">
    <reaction evidence="1 7">
        <text>2-C-methyl-D-erythritol 4-phosphate + CTP + H(+) = 4-CDP-2-C-methyl-D-erythritol + diphosphate</text>
        <dbReference type="Rhea" id="RHEA:13429"/>
        <dbReference type="ChEBI" id="CHEBI:15378"/>
        <dbReference type="ChEBI" id="CHEBI:33019"/>
        <dbReference type="ChEBI" id="CHEBI:37563"/>
        <dbReference type="ChEBI" id="CHEBI:57823"/>
        <dbReference type="ChEBI" id="CHEBI:58262"/>
        <dbReference type="EC" id="2.7.7.60"/>
    </reaction>
</comment>
<evidence type="ECO:0000256" key="6">
    <source>
        <dbReference type="ARBA" id="ARBA00023229"/>
    </source>
</evidence>
<comment type="similarity">
    <text evidence="3 7">Belongs to the IspD/TarI cytidylyltransferase family. IspD subfamily.</text>
</comment>
<evidence type="ECO:0000256" key="3">
    <source>
        <dbReference type="ARBA" id="ARBA00009789"/>
    </source>
</evidence>
<dbReference type="GO" id="GO:0050518">
    <property type="term" value="F:2-C-methyl-D-erythritol 4-phosphate cytidylyltransferase activity"/>
    <property type="evidence" value="ECO:0007669"/>
    <property type="project" value="UniProtKB-EC"/>
</dbReference>
<evidence type="ECO:0000313" key="9">
    <source>
        <dbReference type="Proteomes" id="UP000756860"/>
    </source>
</evidence>
<comment type="function">
    <text evidence="7">Catalyzes the formation of 4-diphosphocytidyl-2-C-methyl-D-erythritol from CTP and 2-C-methyl-D-erythritol 4-phosphate (MEP).</text>
</comment>
<dbReference type="Gene3D" id="3.90.550.10">
    <property type="entry name" value="Spore Coat Polysaccharide Biosynthesis Protein SpsA, Chain A"/>
    <property type="match status" value="1"/>
</dbReference>
<comment type="caution">
    <text evidence="8">The sequence shown here is derived from an EMBL/GenBank/DDBJ whole genome shotgun (WGS) entry which is preliminary data.</text>
</comment>
<dbReference type="InterPro" id="IPR018294">
    <property type="entry name" value="ISPD_synthase_CS"/>
</dbReference>
<dbReference type="PANTHER" id="PTHR32125">
    <property type="entry name" value="2-C-METHYL-D-ERYTHRITOL 4-PHOSPHATE CYTIDYLYLTRANSFERASE, CHLOROPLASTIC"/>
    <property type="match status" value="1"/>
</dbReference>
<keyword evidence="4 7" id="KW-0808">Transferase</keyword>
<sequence length="233" mass="25455">MKVIALIPAAGMGKRMGAAINKQYLLLNEKPIVAHTIGVFESLPEVDDIYVISPEAEIPYCREQVVERCGFRKVRDIVAGGAERQYSVLNGLRAIDGTPDDAVILIHDGVRPFIPVAVLEKAIRVAAEHDGALVAVPAKDTVKVAVDGIIRETPPREQLWLAQTPQAFRYGVIRAAHEIAAAEGYLGTDDASLVERLGKDVHVVMGDYRNIKITTPEDLVLAEAFIKSVKREE</sequence>
<dbReference type="PANTHER" id="PTHR32125:SF4">
    <property type="entry name" value="2-C-METHYL-D-ERYTHRITOL 4-PHOSPHATE CYTIDYLYLTRANSFERASE, CHLOROPLASTIC"/>
    <property type="match status" value="1"/>
</dbReference>
<keyword evidence="6 7" id="KW-0414">Isoprene biosynthesis</keyword>
<dbReference type="CDD" id="cd02516">
    <property type="entry name" value="CDP-ME_synthetase"/>
    <property type="match status" value="1"/>
</dbReference>
<proteinExistence type="inferred from homology"/>
<dbReference type="InterPro" id="IPR001228">
    <property type="entry name" value="IspD"/>
</dbReference>
<feature type="site" description="Positions MEP for the nucleophilic attack" evidence="7">
    <location>
        <position position="212"/>
    </location>
</feature>
<comment type="pathway">
    <text evidence="2 7">Isoprenoid biosynthesis; isopentenyl diphosphate biosynthesis via DXP pathway; isopentenyl diphosphate from 1-deoxy-D-xylulose 5-phosphate: step 2/6.</text>
</comment>
<evidence type="ECO:0000313" key="8">
    <source>
        <dbReference type="EMBL" id="MBT0652140.1"/>
    </source>
</evidence>
<feature type="site" description="Transition state stabilizer" evidence="7">
    <location>
        <position position="15"/>
    </location>
</feature>
<feature type="site" description="Positions MEP for the nucleophilic attack" evidence="7">
    <location>
        <position position="156"/>
    </location>
</feature>
<keyword evidence="9" id="KW-1185">Reference proteome</keyword>
<protein>
    <recommendedName>
        <fullName evidence="7">2-C-methyl-D-erythritol 4-phosphate cytidylyltransferase</fullName>
        <ecNumber evidence="7">2.7.7.60</ecNumber>
    </recommendedName>
    <alternativeName>
        <fullName evidence="7">4-diphosphocytidyl-2C-methyl-D-erythritol synthase</fullName>
    </alternativeName>
    <alternativeName>
        <fullName evidence="7">MEP cytidylyltransferase</fullName>
        <shortName evidence="7">MCT</shortName>
    </alternativeName>
</protein>
<dbReference type="InterPro" id="IPR050088">
    <property type="entry name" value="IspD/TarI_cytidylyltransf_bact"/>
</dbReference>
<dbReference type="RefSeq" id="WP_214174100.1">
    <property type="nucleotide sequence ID" value="NZ_JAHCVK010000001.1"/>
</dbReference>
<dbReference type="EMBL" id="JAHCVK010000001">
    <property type="protein sequence ID" value="MBT0652140.1"/>
    <property type="molecule type" value="Genomic_DNA"/>
</dbReference>
<accession>A0ABS5S9T8</accession>
<dbReference type="PROSITE" id="PS01295">
    <property type="entry name" value="ISPD"/>
    <property type="match status" value="1"/>
</dbReference>
<dbReference type="EC" id="2.7.7.60" evidence="7"/>
<dbReference type="SUPFAM" id="SSF53448">
    <property type="entry name" value="Nucleotide-diphospho-sugar transferases"/>
    <property type="match status" value="1"/>
</dbReference>
<dbReference type="NCBIfam" id="TIGR00453">
    <property type="entry name" value="ispD"/>
    <property type="match status" value="1"/>
</dbReference>